<protein>
    <submittedName>
        <fullName evidence="5">Flagellar protein FlgN</fullName>
    </submittedName>
</protein>
<dbReference type="Pfam" id="PF05130">
    <property type="entry name" value="FlgN"/>
    <property type="match status" value="1"/>
</dbReference>
<sequence>MHDTALLEQLTDDIGIARQLLELIDQEFAALGDRNLADLEAILAKKQPLLALLGQHGAQRSQWLISQHLTPDRTGLEAAASKSDSGVAILEQAQLLEAELEHCRSANERNGRLIRANQSALGGMLNILQGKEDTPGLYDNRGSAARTKQQRPLSQA</sequence>
<reference evidence="5 6" key="1">
    <citation type="submission" date="2018-01" db="EMBL/GenBank/DDBJ databases">
        <title>Denitrification phenotypes of diverse strains of Pseudomonas stutzeri.</title>
        <authorList>
            <person name="Milligan D.A."/>
            <person name="Bergaust L."/>
            <person name="Bakken L.R."/>
            <person name="Frostegard A."/>
        </authorList>
    </citation>
    <scope>NUCLEOTIDE SEQUENCE [LARGE SCALE GENOMIC DNA]</scope>
    <source>
        <strain evidence="5 6">CCUG 44592</strain>
    </source>
</reference>
<dbReference type="InterPro" id="IPR036679">
    <property type="entry name" value="FlgN-like_sf"/>
</dbReference>
<dbReference type="InterPro" id="IPR007809">
    <property type="entry name" value="FlgN-like"/>
</dbReference>
<evidence type="ECO:0000256" key="3">
    <source>
        <dbReference type="ARBA" id="ARBA00022795"/>
    </source>
</evidence>
<evidence type="ECO:0000256" key="2">
    <source>
        <dbReference type="ARBA" id="ARBA00007703"/>
    </source>
</evidence>
<dbReference type="GO" id="GO:0044780">
    <property type="term" value="P:bacterial-type flagellum assembly"/>
    <property type="evidence" value="ECO:0007669"/>
    <property type="project" value="InterPro"/>
</dbReference>
<evidence type="ECO:0000256" key="1">
    <source>
        <dbReference type="ARBA" id="ARBA00002397"/>
    </source>
</evidence>
<comment type="similarity">
    <text evidence="2">Belongs to the FlgN family.</text>
</comment>
<gene>
    <name evidence="5" type="ORF">CXK99_18715</name>
</gene>
<evidence type="ECO:0000313" key="6">
    <source>
        <dbReference type="Proteomes" id="UP000236003"/>
    </source>
</evidence>
<dbReference type="EMBL" id="POUM01000018">
    <property type="protein sequence ID" value="PNF58075.1"/>
    <property type="molecule type" value="Genomic_DNA"/>
</dbReference>
<dbReference type="Proteomes" id="UP000236003">
    <property type="component" value="Unassembled WGS sequence"/>
</dbReference>
<keyword evidence="5" id="KW-0282">Flagellum</keyword>
<dbReference type="RefSeq" id="WP_003279641.1">
    <property type="nucleotide sequence ID" value="NZ_CP036186.1"/>
</dbReference>
<organism evidence="5 6">
    <name type="scientific">Stutzerimonas stutzeri</name>
    <name type="common">Pseudomonas stutzeri</name>
    <dbReference type="NCBI Taxonomy" id="316"/>
    <lineage>
        <taxon>Bacteria</taxon>
        <taxon>Pseudomonadati</taxon>
        <taxon>Pseudomonadota</taxon>
        <taxon>Gammaproteobacteria</taxon>
        <taxon>Pseudomonadales</taxon>
        <taxon>Pseudomonadaceae</taxon>
        <taxon>Stutzerimonas</taxon>
    </lineage>
</organism>
<name>A0A2N8RAE9_STUST</name>
<dbReference type="SUPFAM" id="SSF140566">
    <property type="entry name" value="FlgN-like"/>
    <property type="match status" value="1"/>
</dbReference>
<dbReference type="AlphaFoldDB" id="A0A2N8RAE9"/>
<keyword evidence="5" id="KW-0966">Cell projection</keyword>
<comment type="caution">
    <text evidence="5">The sequence shown here is derived from an EMBL/GenBank/DDBJ whole genome shotgun (WGS) entry which is preliminary data.</text>
</comment>
<accession>A0A2N8RAE9</accession>
<feature type="region of interest" description="Disordered" evidence="4">
    <location>
        <begin position="132"/>
        <end position="156"/>
    </location>
</feature>
<comment type="function">
    <text evidence="1">Required for the efficient initiation of filament assembly.</text>
</comment>
<proteinExistence type="inferred from homology"/>
<keyword evidence="5" id="KW-0969">Cilium</keyword>
<dbReference type="Gene3D" id="1.20.58.300">
    <property type="entry name" value="FlgN-like"/>
    <property type="match status" value="1"/>
</dbReference>
<keyword evidence="3" id="KW-1005">Bacterial flagellum biogenesis</keyword>
<feature type="compositionally biased region" description="Polar residues" evidence="4">
    <location>
        <begin position="146"/>
        <end position="156"/>
    </location>
</feature>
<evidence type="ECO:0000313" key="5">
    <source>
        <dbReference type="EMBL" id="PNF58075.1"/>
    </source>
</evidence>
<evidence type="ECO:0000256" key="4">
    <source>
        <dbReference type="SAM" id="MobiDB-lite"/>
    </source>
</evidence>